<feature type="compositionally biased region" description="Pro residues" evidence="10">
    <location>
        <begin position="8"/>
        <end position="21"/>
    </location>
</feature>
<feature type="transmembrane region" description="Helical" evidence="11">
    <location>
        <begin position="500"/>
        <end position="521"/>
    </location>
</feature>
<feature type="region of interest" description="Disordered" evidence="10">
    <location>
        <begin position="1"/>
        <end position="37"/>
    </location>
</feature>
<dbReference type="Proteomes" id="UP000887568">
    <property type="component" value="Unplaced"/>
</dbReference>
<keyword evidence="4" id="KW-0677">Repeat</keyword>
<keyword evidence="6" id="KW-0040">ANK repeat</keyword>
<evidence type="ECO:0000256" key="9">
    <source>
        <dbReference type="ARBA" id="ARBA00023303"/>
    </source>
</evidence>
<feature type="transmembrane region" description="Helical" evidence="11">
    <location>
        <begin position="433"/>
        <end position="450"/>
    </location>
</feature>
<dbReference type="PANTHER" id="PTHR10117">
    <property type="entry name" value="TRANSIENT RECEPTOR POTENTIAL CHANNEL"/>
    <property type="match status" value="1"/>
</dbReference>
<feature type="region of interest" description="Disordered" evidence="10">
    <location>
        <begin position="969"/>
        <end position="1027"/>
    </location>
</feature>
<dbReference type="EnsemblMetazoa" id="XM_038200531.1">
    <property type="protein sequence ID" value="XP_038056459.1"/>
    <property type="gene ID" value="LOC119728331"/>
</dbReference>
<organism evidence="13 14">
    <name type="scientific">Patiria miniata</name>
    <name type="common">Bat star</name>
    <name type="synonym">Asterina miniata</name>
    <dbReference type="NCBI Taxonomy" id="46514"/>
    <lineage>
        <taxon>Eukaryota</taxon>
        <taxon>Metazoa</taxon>
        <taxon>Echinodermata</taxon>
        <taxon>Eleutherozoa</taxon>
        <taxon>Asterozoa</taxon>
        <taxon>Asteroidea</taxon>
        <taxon>Valvatacea</taxon>
        <taxon>Valvatida</taxon>
        <taxon>Asterinidae</taxon>
        <taxon>Patiria</taxon>
    </lineage>
</organism>
<feature type="domain" description="Transient receptor ion channel" evidence="12">
    <location>
        <begin position="233"/>
        <end position="295"/>
    </location>
</feature>
<feature type="compositionally biased region" description="Pro residues" evidence="10">
    <location>
        <begin position="971"/>
        <end position="982"/>
    </location>
</feature>
<dbReference type="OMA" id="IDVWASK"/>
<reference evidence="13" key="1">
    <citation type="submission" date="2022-11" db="UniProtKB">
        <authorList>
            <consortium name="EnsemblMetazoa"/>
        </authorList>
    </citation>
    <scope>IDENTIFICATION</scope>
</reference>
<dbReference type="InterPro" id="IPR013555">
    <property type="entry name" value="TRP_dom"/>
</dbReference>
<keyword evidence="7" id="KW-0406">Ion transport</keyword>
<proteinExistence type="predicted"/>
<dbReference type="SMART" id="SM00248">
    <property type="entry name" value="ANK"/>
    <property type="match status" value="2"/>
</dbReference>
<keyword evidence="2" id="KW-0813">Transport</keyword>
<keyword evidence="3 11" id="KW-0812">Transmembrane</keyword>
<dbReference type="InterPro" id="IPR002110">
    <property type="entry name" value="Ankyrin_rpt"/>
</dbReference>
<evidence type="ECO:0000256" key="2">
    <source>
        <dbReference type="ARBA" id="ARBA00022448"/>
    </source>
</evidence>
<dbReference type="InterPro" id="IPR002153">
    <property type="entry name" value="TRPC_channel"/>
</dbReference>
<comment type="subcellular location">
    <subcellularLocation>
        <location evidence="1">Membrane</location>
        <topology evidence="1">Multi-pass membrane protein</topology>
    </subcellularLocation>
</comment>
<dbReference type="InterPro" id="IPR036770">
    <property type="entry name" value="Ankyrin_rpt-contain_sf"/>
</dbReference>
<dbReference type="FunFam" id="1.10.287.70:FF:000266">
    <property type="entry name" value="Transient receptor potential cation channel subfamily c member 1"/>
    <property type="match status" value="1"/>
</dbReference>
<dbReference type="GO" id="GO:0034703">
    <property type="term" value="C:cation channel complex"/>
    <property type="evidence" value="ECO:0007669"/>
    <property type="project" value="TreeGrafter"/>
</dbReference>
<evidence type="ECO:0000256" key="1">
    <source>
        <dbReference type="ARBA" id="ARBA00004141"/>
    </source>
</evidence>
<feature type="transmembrane region" description="Helical" evidence="11">
    <location>
        <begin position="388"/>
        <end position="412"/>
    </location>
</feature>
<keyword evidence="14" id="KW-1185">Reference proteome</keyword>
<evidence type="ECO:0000256" key="5">
    <source>
        <dbReference type="ARBA" id="ARBA00022989"/>
    </source>
</evidence>
<dbReference type="Pfam" id="PF12796">
    <property type="entry name" value="Ank_2"/>
    <property type="match status" value="1"/>
</dbReference>
<feature type="compositionally biased region" description="Low complexity" evidence="10">
    <location>
        <begin position="883"/>
        <end position="896"/>
    </location>
</feature>
<dbReference type="RefSeq" id="XP_038056459.1">
    <property type="nucleotide sequence ID" value="XM_038200531.1"/>
</dbReference>
<dbReference type="Gene3D" id="1.25.40.20">
    <property type="entry name" value="Ankyrin repeat-containing domain"/>
    <property type="match status" value="1"/>
</dbReference>
<dbReference type="GO" id="GO:0015279">
    <property type="term" value="F:store-operated calcium channel activity"/>
    <property type="evidence" value="ECO:0007669"/>
    <property type="project" value="TreeGrafter"/>
</dbReference>
<evidence type="ECO:0000256" key="11">
    <source>
        <dbReference type="SAM" id="Phobius"/>
    </source>
</evidence>
<feature type="transmembrane region" description="Helical" evidence="11">
    <location>
        <begin position="462"/>
        <end position="479"/>
    </location>
</feature>
<evidence type="ECO:0000256" key="3">
    <source>
        <dbReference type="ARBA" id="ARBA00022692"/>
    </source>
</evidence>
<dbReference type="GeneID" id="119728331"/>
<dbReference type="GO" id="GO:0070679">
    <property type="term" value="F:inositol 1,4,5 trisphosphate binding"/>
    <property type="evidence" value="ECO:0007669"/>
    <property type="project" value="TreeGrafter"/>
</dbReference>
<dbReference type="SMART" id="SM01420">
    <property type="entry name" value="TRP_2"/>
    <property type="match status" value="1"/>
</dbReference>
<evidence type="ECO:0000256" key="4">
    <source>
        <dbReference type="ARBA" id="ARBA00022737"/>
    </source>
</evidence>
<feature type="compositionally biased region" description="Acidic residues" evidence="10">
    <location>
        <begin position="986"/>
        <end position="995"/>
    </location>
</feature>
<evidence type="ECO:0000256" key="6">
    <source>
        <dbReference type="ARBA" id="ARBA00023043"/>
    </source>
</evidence>
<evidence type="ECO:0000256" key="8">
    <source>
        <dbReference type="ARBA" id="ARBA00023136"/>
    </source>
</evidence>
<keyword evidence="5 11" id="KW-1133">Transmembrane helix</keyword>
<feature type="region of interest" description="Disordered" evidence="10">
    <location>
        <begin position="860"/>
        <end position="917"/>
    </location>
</feature>
<evidence type="ECO:0000313" key="13">
    <source>
        <dbReference type="EnsemblMetazoa" id="XP_038056459.1"/>
    </source>
</evidence>
<keyword evidence="9" id="KW-0407">Ion channel</keyword>
<dbReference type="InterPro" id="IPR005821">
    <property type="entry name" value="Ion_trans_dom"/>
</dbReference>
<dbReference type="SUPFAM" id="SSF48403">
    <property type="entry name" value="Ankyrin repeat"/>
    <property type="match status" value="1"/>
</dbReference>
<accession>A0A913ZY99</accession>
<feature type="transmembrane region" description="Helical" evidence="11">
    <location>
        <begin position="669"/>
        <end position="690"/>
    </location>
</feature>
<feature type="transmembrane region" description="Helical" evidence="11">
    <location>
        <begin position="582"/>
        <end position="605"/>
    </location>
</feature>
<sequence length="1027" mass="115684">MRSSRSPTPVPPNLHPPPPYPVKDGAIPGGGGFKPSMHGQTNLGFTLDSHHPVLTVADVDRTASLISGVSSIPLQLFSEGNRLTAKEWQFLEAAERGDKATVERCLLTPNPVNVNVTNILGRSALQMVVDNENVEIVELLLKQDKVEIGDALLYAIREGVYKMVEMMVNHPSITRNMLGEGWSSTHFKKGQESSDYSYDISPVILAAHCNQFEILQLLLTRGATISKPHPCICKCDTCTEKQLEDSLRYSLHRINTFKALASPAWISLTSSDPILSAFKLSWELQHLAMRENEFKDIYMQLNEQTKSFTVDLLEQCRSSEEVNAVLNKESESDDEVLDEDLNGGRLSLARLRLALKYEQKQFVAHPNTQQVLSSIWYEGLPGWRGSNVFVKFLLCIAVMIMMPIDALVYLFFPKTRMGQMMRSPFMKFMHHSSSFVIFLALLVLLSAKVAGSNQNRGRPPDVVESLIFVWVIGMIWGECKQLWEEGLKAYIRQWWNWLDFIMLTLYLCTFSLRITAMIQAAIEPGYGKVLRAEWPSEDPTLISECLFAMANVFSFARIIYLFQANPYLGPLQISLGCMLIDIAKFFFIFFLVLLSFACGMNQLYWYYGDNGENQSCNATAGDAVQTCNDFSQMSQSFLNLLWALFGLTSKDAVKLTHWKHRSVETVGELLLLTYHIIAIIVLLNMLIAMMSNSFQTIQDHADREWKFARSKLWMSYFDEGSTLPPPFNLIISPKSIYYFISGMRRMLCGYRRSLKTNYKPRKRRSLDGTIRVGDGNLGAKAQTAETRYQDVMKRLVSRYIQMTKANRKADGVNEDDLNEIKQDISSLRYELREDRKREEAREHANMKSIKQEIINIVTSTSTALPSSRTPACPPRTSSRASTVSQRDSSVDSASSSTNHPHHREVHAPAPQYPTSPMRLTVCASPGDKDTPAALSGKEVTRRDLERLKMEIVDSLKDELHFCIQGLILSQTPPPPVPPPPSVVPDSAEEAQEEDPGIAPGAPPSGQYFTFPPALLGEDHSRHGYTHL</sequence>
<evidence type="ECO:0000259" key="12">
    <source>
        <dbReference type="SMART" id="SM01420"/>
    </source>
</evidence>
<dbReference type="AlphaFoldDB" id="A0A913ZY99"/>
<dbReference type="Gene3D" id="1.10.287.70">
    <property type="match status" value="1"/>
</dbReference>
<evidence type="ECO:0000313" key="14">
    <source>
        <dbReference type="Proteomes" id="UP000887568"/>
    </source>
</evidence>
<name>A0A913ZY99_PATMI</name>
<evidence type="ECO:0000256" key="7">
    <source>
        <dbReference type="ARBA" id="ARBA00023065"/>
    </source>
</evidence>
<protein>
    <recommendedName>
        <fullName evidence="12">Transient receptor ion channel domain-containing protein</fullName>
    </recommendedName>
</protein>
<dbReference type="Pfam" id="PF00520">
    <property type="entry name" value="Ion_trans"/>
    <property type="match status" value="1"/>
</dbReference>
<keyword evidence="8 11" id="KW-0472">Membrane</keyword>
<feature type="compositionally biased region" description="Polar residues" evidence="10">
    <location>
        <begin position="860"/>
        <end position="882"/>
    </location>
</feature>
<dbReference type="PANTHER" id="PTHR10117:SF80">
    <property type="entry name" value="TRANSIENT-RECEPTOR-POTENTIAL-LIKE PROTEIN"/>
    <property type="match status" value="1"/>
</dbReference>
<dbReference type="Pfam" id="PF08344">
    <property type="entry name" value="TRP_2"/>
    <property type="match status" value="1"/>
</dbReference>
<evidence type="ECO:0000256" key="10">
    <source>
        <dbReference type="SAM" id="MobiDB-lite"/>
    </source>
</evidence>
<dbReference type="GO" id="GO:0005886">
    <property type="term" value="C:plasma membrane"/>
    <property type="evidence" value="ECO:0007669"/>
    <property type="project" value="TreeGrafter"/>
</dbReference>
<dbReference type="NCBIfam" id="TIGR00870">
    <property type="entry name" value="trp"/>
    <property type="match status" value="1"/>
</dbReference>
<dbReference type="GO" id="GO:0007338">
    <property type="term" value="P:single fertilization"/>
    <property type="evidence" value="ECO:0007669"/>
    <property type="project" value="TreeGrafter"/>
</dbReference>
<dbReference type="PRINTS" id="PR01097">
    <property type="entry name" value="TRNSRECEPTRP"/>
</dbReference>
<dbReference type="GO" id="GO:0051480">
    <property type="term" value="P:regulation of cytosolic calcium ion concentration"/>
    <property type="evidence" value="ECO:0007669"/>
    <property type="project" value="TreeGrafter"/>
</dbReference>
<dbReference type="OrthoDB" id="2373987at2759"/>